<organism evidence="2 3">
    <name type="scientific">Actinoplanes digitatis</name>
    <dbReference type="NCBI Taxonomy" id="1868"/>
    <lineage>
        <taxon>Bacteria</taxon>
        <taxon>Bacillati</taxon>
        <taxon>Actinomycetota</taxon>
        <taxon>Actinomycetes</taxon>
        <taxon>Micromonosporales</taxon>
        <taxon>Micromonosporaceae</taxon>
        <taxon>Actinoplanes</taxon>
    </lineage>
</organism>
<protein>
    <submittedName>
        <fullName evidence="2">Transglutaminase-like putative cysteine protease</fullName>
    </submittedName>
</protein>
<evidence type="ECO:0000313" key="2">
    <source>
        <dbReference type="EMBL" id="MBB4762571.1"/>
    </source>
</evidence>
<dbReference type="RefSeq" id="WP_184993768.1">
    <property type="nucleotide sequence ID" value="NZ_BOMK01000009.1"/>
</dbReference>
<reference evidence="2 3" key="1">
    <citation type="submission" date="2020-08" db="EMBL/GenBank/DDBJ databases">
        <title>Sequencing the genomes of 1000 actinobacteria strains.</title>
        <authorList>
            <person name="Klenk H.-P."/>
        </authorList>
    </citation>
    <scope>NUCLEOTIDE SEQUENCE [LARGE SCALE GENOMIC DNA]</scope>
    <source>
        <strain evidence="2 3">DSM 43149</strain>
    </source>
</reference>
<dbReference type="GO" id="GO:0008233">
    <property type="term" value="F:peptidase activity"/>
    <property type="evidence" value="ECO:0007669"/>
    <property type="project" value="UniProtKB-KW"/>
</dbReference>
<dbReference type="SMART" id="SM00460">
    <property type="entry name" value="TGc"/>
    <property type="match status" value="1"/>
</dbReference>
<dbReference type="PANTHER" id="PTHR33490:SF6">
    <property type="entry name" value="SLL1049 PROTEIN"/>
    <property type="match status" value="1"/>
</dbReference>
<dbReference type="PANTHER" id="PTHR33490">
    <property type="entry name" value="BLR5614 PROTEIN-RELATED"/>
    <property type="match status" value="1"/>
</dbReference>
<dbReference type="InterPro" id="IPR002931">
    <property type="entry name" value="Transglutaminase-like"/>
</dbReference>
<evidence type="ECO:0000259" key="1">
    <source>
        <dbReference type="SMART" id="SM00460"/>
    </source>
</evidence>
<accession>A0A7W7HXI3</accession>
<dbReference type="Pfam" id="PF01841">
    <property type="entry name" value="Transglut_core"/>
    <property type="match status" value="1"/>
</dbReference>
<evidence type="ECO:0000313" key="3">
    <source>
        <dbReference type="Proteomes" id="UP000578112"/>
    </source>
</evidence>
<proteinExistence type="predicted"/>
<name>A0A7W7HXI3_9ACTN</name>
<dbReference type="InterPro" id="IPR013589">
    <property type="entry name" value="Bac_transglu_N"/>
</dbReference>
<dbReference type="GO" id="GO:0006508">
    <property type="term" value="P:proteolysis"/>
    <property type="evidence" value="ECO:0007669"/>
    <property type="project" value="UniProtKB-KW"/>
</dbReference>
<dbReference type="AlphaFoldDB" id="A0A7W7HXI3"/>
<comment type="caution">
    <text evidence="2">The sequence shown here is derived from an EMBL/GenBank/DDBJ whole genome shotgun (WGS) entry which is preliminary data.</text>
</comment>
<dbReference type="InterPro" id="IPR038765">
    <property type="entry name" value="Papain-like_cys_pep_sf"/>
</dbReference>
<feature type="domain" description="Transglutaminase-like" evidence="1">
    <location>
        <begin position="167"/>
        <end position="225"/>
    </location>
</feature>
<dbReference type="EMBL" id="JACHNH010000001">
    <property type="protein sequence ID" value="MBB4762571.1"/>
    <property type="molecule type" value="Genomic_DNA"/>
</dbReference>
<dbReference type="SUPFAM" id="SSF54001">
    <property type="entry name" value="Cysteine proteinases"/>
    <property type="match status" value="1"/>
</dbReference>
<keyword evidence="3" id="KW-1185">Reference proteome</keyword>
<dbReference type="Pfam" id="PF08379">
    <property type="entry name" value="Bact_transglu_N"/>
    <property type="match status" value="1"/>
</dbReference>
<keyword evidence="2" id="KW-0645">Protease</keyword>
<dbReference type="Proteomes" id="UP000578112">
    <property type="component" value="Unassembled WGS sequence"/>
</dbReference>
<dbReference type="Gene3D" id="3.10.620.30">
    <property type="match status" value="1"/>
</dbReference>
<sequence>MDLDGARRIGYRVEQTFRYAYDAPVTALAQRLVVVPRRRHGDQYRRAHRLTVTGAAHARRDRLDSAGNTVVRVVAARVERAVEFRLTADLERVAGDGPPTLPLAALHDPRLLRPTRLTAPDEAVRELAARCRAADAEERAGRACEVAHAALAYGYGATTVSTTAAQALAGGTGVCQDSAHVMLSMCRVLGLPARYVSGHLIGQGGTHAWVEVLVPCGDRAVALAFDPCHGRPAGNGYVTVAVGRDYADVAPTSGTYVGAPGGTLTGTRTVTVTSVDREPVRAS</sequence>
<keyword evidence="2" id="KW-0378">Hydrolase</keyword>
<gene>
    <name evidence="2" type="ORF">BJ971_003127</name>
</gene>